<feature type="transmembrane region" description="Helical" evidence="7">
    <location>
        <begin position="244"/>
        <end position="264"/>
    </location>
</feature>
<keyword evidence="4 7" id="KW-0812">Transmembrane</keyword>
<evidence type="ECO:0000256" key="3">
    <source>
        <dbReference type="ARBA" id="ARBA00022475"/>
    </source>
</evidence>
<evidence type="ECO:0000259" key="8">
    <source>
        <dbReference type="PROSITE" id="PS50928"/>
    </source>
</evidence>
<dbReference type="GO" id="GO:0055085">
    <property type="term" value="P:transmembrane transport"/>
    <property type="evidence" value="ECO:0007669"/>
    <property type="project" value="InterPro"/>
</dbReference>
<sequence length="313" mass="35029">MRTYILFRVLQTIPVLIGISFVVFALLLYSPGDPAVINLRAIMNTEHPPEEAVAAMRIEMNLDKPWYIQYWSWLARVSTGDLGYSYQSRRSTVEEVGNAFPVTFLLSTLAMFFSCIVAIPLGILSGMRQNSCIDHITRAVSIIGLSIPDFFIGIIGIMVFAVYLNWVPVAGYEGFEYLILPAIALAVGMCAITIRLMRTSMAEVLEEDYIRTAKSKGISQRLVVQRHALKNAIIPVITYMGTQYGWLFGGSMIIESLFAIPGLGRLFVESASTRDIMVLQGCVLVFALVFVFLNLGVDILQYILDPRVRQEYE</sequence>
<dbReference type="Gene3D" id="1.10.3720.10">
    <property type="entry name" value="MetI-like"/>
    <property type="match status" value="1"/>
</dbReference>
<dbReference type="GO" id="GO:0005886">
    <property type="term" value="C:plasma membrane"/>
    <property type="evidence" value="ECO:0007669"/>
    <property type="project" value="UniProtKB-SubCell"/>
</dbReference>
<feature type="domain" description="ABC transmembrane type-1" evidence="8">
    <location>
        <begin position="100"/>
        <end position="301"/>
    </location>
</feature>
<keyword evidence="2 7" id="KW-0813">Transport</keyword>
<dbReference type="CDD" id="cd06261">
    <property type="entry name" value="TM_PBP2"/>
    <property type="match status" value="1"/>
</dbReference>
<feature type="transmembrane region" description="Helical" evidence="7">
    <location>
        <begin position="276"/>
        <end position="297"/>
    </location>
</feature>
<evidence type="ECO:0000256" key="4">
    <source>
        <dbReference type="ARBA" id="ARBA00022692"/>
    </source>
</evidence>
<dbReference type="Proteomes" id="UP000245657">
    <property type="component" value="Unassembled WGS sequence"/>
</dbReference>
<feature type="transmembrane region" description="Helical" evidence="7">
    <location>
        <begin position="12"/>
        <end position="30"/>
    </location>
</feature>
<keyword evidence="10" id="KW-1185">Reference proteome</keyword>
<comment type="similarity">
    <text evidence="7">Belongs to the binding-protein-dependent transport system permease family.</text>
</comment>
<keyword evidence="5 7" id="KW-1133">Transmembrane helix</keyword>
<dbReference type="SUPFAM" id="SSF161098">
    <property type="entry name" value="MetI-like"/>
    <property type="match status" value="1"/>
</dbReference>
<dbReference type="Pfam" id="PF19300">
    <property type="entry name" value="BPD_transp_1_N"/>
    <property type="match status" value="1"/>
</dbReference>
<evidence type="ECO:0000313" key="10">
    <source>
        <dbReference type="Proteomes" id="UP000245657"/>
    </source>
</evidence>
<dbReference type="PROSITE" id="PS50928">
    <property type="entry name" value="ABC_TM1"/>
    <property type="match status" value="1"/>
</dbReference>
<gene>
    <name evidence="9" type="ORF">DK846_06065</name>
</gene>
<dbReference type="OrthoDB" id="44105at2157"/>
<reference evidence="9 10" key="1">
    <citation type="submission" date="2018-05" db="EMBL/GenBank/DDBJ databases">
        <title>Draft genome of Methanospirillum lacunae Ki8-1.</title>
        <authorList>
            <person name="Dueholm M.S."/>
            <person name="Nielsen P.H."/>
            <person name="Bakmann L.F."/>
            <person name="Otzen D.E."/>
        </authorList>
    </citation>
    <scope>NUCLEOTIDE SEQUENCE [LARGE SCALE GENOMIC DNA]</scope>
    <source>
        <strain evidence="9 10">Ki8-1</strain>
    </source>
</reference>
<feature type="transmembrane region" description="Helical" evidence="7">
    <location>
        <begin position="178"/>
        <end position="197"/>
    </location>
</feature>
<accession>A0A2V2MX93</accession>
<dbReference type="RefSeq" id="WP_109968044.1">
    <property type="nucleotide sequence ID" value="NZ_CP176093.1"/>
</dbReference>
<evidence type="ECO:0000313" key="9">
    <source>
        <dbReference type="EMBL" id="PWR72532.1"/>
    </source>
</evidence>
<dbReference type="PANTHER" id="PTHR43163:SF6">
    <property type="entry name" value="DIPEPTIDE TRANSPORT SYSTEM PERMEASE PROTEIN DPPB-RELATED"/>
    <property type="match status" value="1"/>
</dbReference>
<name>A0A2V2MX93_9EURY</name>
<feature type="transmembrane region" description="Helical" evidence="7">
    <location>
        <begin position="104"/>
        <end position="127"/>
    </location>
</feature>
<feature type="transmembrane region" description="Helical" evidence="7">
    <location>
        <begin position="139"/>
        <end position="166"/>
    </location>
</feature>
<dbReference type="Pfam" id="PF00528">
    <property type="entry name" value="BPD_transp_1"/>
    <property type="match status" value="1"/>
</dbReference>
<dbReference type="PANTHER" id="PTHR43163">
    <property type="entry name" value="DIPEPTIDE TRANSPORT SYSTEM PERMEASE PROTEIN DPPB-RELATED"/>
    <property type="match status" value="1"/>
</dbReference>
<keyword evidence="6 7" id="KW-0472">Membrane</keyword>
<dbReference type="GeneID" id="97548797"/>
<dbReference type="EMBL" id="QGMY01000006">
    <property type="protein sequence ID" value="PWR72532.1"/>
    <property type="molecule type" value="Genomic_DNA"/>
</dbReference>
<evidence type="ECO:0000256" key="1">
    <source>
        <dbReference type="ARBA" id="ARBA00004651"/>
    </source>
</evidence>
<comment type="caution">
    <text evidence="9">The sequence shown here is derived from an EMBL/GenBank/DDBJ whole genome shotgun (WGS) entry which is preliminary data.</text>
</comment>
<evidence type="ECO:0000256" key="7">
    <source>
        <dbReference type="RuleBase" id="RU363032"/>
    </source>
</evidence>
<dbReference type="InterPro" id="IPR045621">
    <property type="entry name" value="BPD_transp_1_N"/>
</dbReference>
<keyword evidence="3" id="KW-1003">Cell membrane</keyword>
<proteinExistence type="inferred from homology"/>
<protein>
    <submittedName>
        <fullName evidence="9">ABC transporter permease</fullName>
    </submittedName>
</protein>
<evidence type="ECO:0000256" key="2">
    <source>
        <dbReference type="ARBA" id="ARBA00022448"/>
    </source>
</evidence>
<comment type="subcellular location">
    <subcellularLocation>
        <location evidence="1 7">Cell membrane</location>
        <topology evidence="1 7">Multi-pass membrane protein</topology>
    </subcellularLocation>
</comment>
<organism evidence="9 10">
    <name type="scientific">Methanospirillum lacunae</name>
    <dbReference type="NCBI Taxonomy" id="668570"/>
    <lineage>
        <taxon>Archaea</taxon>
        <taxon>Methanobacteriati</taxon>
        <taxon>Methanobacteriota</taxon>
        <taxon>Stenosarchaea group</taxon>
        <taxon>Methanomicrobia</taxon>
        <taxon>Methanomicrobiales</taxon>
        <taxon>Methanospirillaceae</taxon>
        <taxon>Methanospirillum</taxon>
    </lineage>
</organism>
<dbReference type="InterPro" id="IPR035906">
    <property type="entry name" value="MetI-like_sf"/>
</dbReference>
<dbReference type="InterPro" id="IPR000515">
    <property type="entry name" value="MetI-like"/>
</dbReference>
<dbReference type="AlphaFoldDB" id="A0A2V2MX93"/>
<evidence type="ECO:0000256" key="5">
    <source>
        <dbReference type="ARBA" id="ARBA00022989"/>
    </source>
</evidence>
<evidence type="ECO:0000256" key="6">
    <source>
        <dbReference type="ARBA" id="ARBA00023136"/>
    </source>
</evidence>